<organism evidence="1 2">
    <name type="scientific">Streptosporangium fragile</name>
    <dbReference type="NCBI Taxonomy" id="46186"/>
    <lineage>
        <taxon>Bacteria</taxon>
        <taxon>Bacillati</taxon>
        <taxon>Actinomycetota</taxon>
        <taxon>Actinomycetes</taxon>
        <taxon>Streptosporangiales</taxon>
        <taxon>Streptosporangiaceae</taxon>
        <taxon>Streptosporangium</taxon>
    </lineage>
</organism>
<dbReference type="EMBL" id="BAAAVI010000009">
    <property type="protein sequence ID" value="GAA2858450.1"/>
    <property type="molecule type" value="Genomic_DNA"/>
</dbReference>
<evidence type="ECO:0008006" key="3">
    <source>
        <dbReference type="Google" id="ProtNLM"/>
    </source>
</evidence>
<dbReference type="RefSeq" id="WP_344969466.1">
    <property type="nucleotide sequence ID" value="NZ_BAAAVI010000009.1"/>
</dbReference>
<gene>
    <name evidence="1" type="ORF">GCM10010517_16900</name>
</gene>
<sequence>MDAKYDLDAALEKLYGTFSRYPLPEDSVACDHCVAPEELVRCFPHTMDNGEEWHVSLDRWLRGTAPIRIIEGALPSAGSAEVAEELRDGLRSHIWWGWEGEIPADADDL</sequence>
<comment type="caution">
    <text evidence="1">The sequence shown here is derived from an EMBL/GenBank/DDBJ whole genome shotgun (WGS) entry which is preliminary data.</text>
</comment>
<accession>A0ABP6I9D4</accession>
<name>A0ABP6I9D4_9ACTN</name>
<dbReference type="Proteomes" id="UP001500831">
    <property type="component" value="Unassembled WGS sequence"/>
</dbReference>
<evidence type="ECO:0000313" key="1">
    <source>
        <dbReference type="EMBL" id="GAA2858450.1"/>
    </source>
</evidence>
<reference evidence="2" key="1">
    <citation type="journal article" date="2019" name="Int. J. Syst. Evol. Microbiol.">
        <title>The Global Catalogue of Microorganisms (GCM) 10K type strain sequencing project: providing services to taxonomists for standard genome sequencing and annotation.</title>
        <authorList>
            <consortium name="The Broad Institute Genomics Platform"/>
            <consortium name="The Broad Institute Genome Sequencing Center for Infectious Disease"/>
            <person name="Wu L."/>
            <person name="Ma J."/>
        </authorList>
    </citation>
    <scope>NUCLEOTIDE SEQUENCE [LARGE SCALE GENOMIC DNA]</scope>
    <source>
        <strain evidence="2">JCM 6242</strain>
    </source>
</reference>
<evidence type="ECO:0000313" key="2">
    <source>
        <dbReference type="Proteomes" id="UP001500831"/>
    </source>
</evidence>
<proteinExistence type="predicted"/>
<keyword evidence="2" id="KW-1185">Reference proteome</keyword>
<protein>
    <recommendedName>
        <fullName evidence="3">CdiI immunity protein domain-containing protein</fullName>
    </recommendedName>
</protein>